<dbReference type="Gene3D" id="3.30.160.60">
    <property type="entry name" value="Classic Zinc Finger"/>
    <property type="match status" value="2"/>
</dbReference>
<gene>
    <name evidence="8" type="ORF">FIE12Z_2759</name>
</gene>
<evidence type="ECO:0000256" key="4">
    <source>
        <dbReference type="ARBA" id="ARBA00022833"/>
    </source>
</evidence>
<feature type="region of interest" description="Disordered" evidence="6">
    <location>
        <begin position="389"/>
        <end position="410"/>
    </location>
</feature>
<evidence type="ECO:0000313" key="9">
    <source>
        <dbReference type="Proteomes" id="UP000265631"/>
    </source>
</evidence>
<proteinExistence type="predicted"/>
<reference evidence="8 9" key="1">
    <citation type="journal article" date="2018" name="PLoS Pathog.">
        <title>Evolution of structural diversity of trichothecenes, a family of toxins produced by plant pathogenic and entomopathogenic fungi.</title>
        <authorList>
            <person name="Proctor R.H."/>
            <person name="McCormick S.P."/>
            <person name="Kim H.S."/>
            <person name="Cardoza R.E."/>
            <person name="Stanley A.M."/>
            <person name="Lindo L."/>
            <person name="Kelly A."/>
            <person name="Brown D.W."/>
            <person name="Lee T."/>
            <person name="Vaughan M.M."/>
            <person name="Alexander N.J."/>
            <person name="Busman M."/>
            <person name="Gutierrez S."/>
        </authorList>
    </citation>
    <scope>NUCLEOTIDE SEQUENCE [LARGE SCALE GENOMIC DNA]</scope>
    <source>
        <strain evidence="8 9">NRRL 13405</strain>
    </source>
</reference>
<evidence type="ECO:0000256" key="5">
    <source>
        <dbReference type="PROSITE-ProRule" id="PRU00042"/>
    </source>
</evidence>
<protein>
    <recommendedName>
        <fullName evidence="7">C2H2-type domain-containing protein</fullName>
    </recommendedName>
</protein>
<feature type="region of interest" description="Disordered" evidence="6">
    <location>
        <begin position="763"/>
        <end position="792"/>
    </location>
</feature>
<feature type="domain" description="C2H2-type" evidence="7">
    <location>
        <begin position="72"/>
        <end position="99"/>
    </location>
</feature>
<accession>A0A395MYI9</accession>
<dbReference type="PANTHER" id="PTHR24379:SF121">
    <property type="entry name" value="C2H2-TYPE DOMAIN-CONTAINING PROTEIN"/>
    <property type="match status" value="1"/>
</dbReference>
<dbReference type="PROSITE" id="PS00028">
    <property type="entry name" value="ZINC_FINGER_C2H2_1"/>
    <property type="match status" value="4"/>
</dbReference>
<keyword evidence="3 5" id="KW-0863">Zinc-finger</keyword>
<keyword evidence="9" id="KW-1185">Reference proteome</keyword>
<comment type="caution">
    <text evidence="8">The sequence shown here is derived from an EMBL/GenBank/DDBJ whole genome shotgun (WGS) entry which is preliminary data.</text>
</comment>
<evidence type="ECO:0000313" key="8">
    <source>
        <dbReference type="EMBL" id="RFN52988.1"/>
    </source>
</evidence>
<feature type="compositionally biased region" description="Basic and acidic residues" evidence="6">
    <location>
        <begin position="776"/>
        <end position="785"/>
    </location>
</feature>
<dbReference type="Proteomes" id="UP000265631">
    <property type="component" value="Unassembled WGS sequence"/>
</dbReference>
<evidence type="ECO:0000259" key="7">
    <source>
        <dbReference type="PROSITE" id="PS50157"/>
    </source>
</evidence>
<organism evidence="8 9">
    <name type="scientific">Fusarium flagelliforme</name>
    <dbReference type="NCBI Taxonomy" id="2675880"/>
    <lineage>
        <taxon>Eukaryota</taxon>
        <taxon>Fungi</taxon>
        <taxon>Dikarya</taxon>
        <taxon>Ascomycota</taxon>
        <taxon>Pezizomycotina</taxon>
        <taxon>Sordariomycetes</taxon>
        <taxon>Hypocreomycetidae</taxon>
        <taxon>Hypocreales</taxon>
        <taxon>Nectriaceae</taxon>
        <taxon>Fusarium</taxon>
        <taxon>Fusarium incarnatum-equiseti species complex</taxon>
    </lineage>
</organism>
<dbReference type="SUPFAM" id="SSF57667">
    <property type="entry name" value="beta-beta-alpha zinc fingers"/>
    <property type="match status" value="1"/>
</dbReference>
<dbReference type="InterPro" id="IPR036236">
    <property type="entry name" value="Znf_C2H2_sf"/>
</dbReference>
<dbReference type="PANTHER" id="PTHR24379">
    <property type="entry name" value="KRAB AND ZINC FINGER DOMAIN-CONTAINING"/>
    <property type="match status" value="1"/>
</dbReference>
<dbReference type="GO" id="GO:0008270">
    <property type="term" value="F:zinc ion binding"/>
    <property type="evidence" value="ECO:0007669"/>
    <property type="project" value="UniProtKB-KW"/>
</dbReference>
<keyword evidence="4" id="KW-0862">Zinc</keyword>
<keyword evidence="1" id="KW-0479">Metal-binding</keyword>
<feature type="compositionally biased region" description="Polar residues" evidence="6">
    <location>
        <begin position="392"/>
        <end position="405"/>
    </location>
</feature>
<evidence type="ECO:0000256" key="3">
    <source>
        <dbReference type="ARBA" id="ARBA00022771"/>
    </source>
</evidence>
<dbReference type="EMBL" id="PXXK01000054">
    <property type="protein sequence ID" value="RFN52988.1"/>
    <property type="molecule type" value="Genomic_DNA"/>
</dbReference>
<dbReference type="STRING" id="2594813.A0A395MYI9"/>
<keyword evidence="2" id="KW-0677">Repeat</keyword>
<dbReference type="AlphaFoldDB" id="A0A395MYI9"/>
<dbReference type="SMART" id="SM00355">
    <property type="entry name" value="ZnF_C2H2"/>
    <property type="match status" value="11"/>
</dbReference>
<dbReference type="InterPro" id="IPR013087">
    <property type="entry name" value="Znf_C2H2_type"/>
</dbReference>
<evidence type="ECO:0000256" key="2">
    <source>
        <dbReference type="ARBA" id="ARBA00022737"/>
    </source>
</evidence>
<evidence type="ECO:0000256" key="6">
    <source>
        <dbReference type="SAM" id="MobiDB-lite"/>
    </source>
</evidence>
<name>A0A395MYI9_9HYPO</name>
<sequence>MEPPAKRIKLEPDFEPSLSALSAEDPSANSDCKENLSFEVKAELQPHCSQCQLIFQSDAEHALHISNWHYEHLCEACDKGFPGRQSFDDHKKKHPGLPIKCFGCKLVFAAHSSMVEHLETGRCTSGATSELLAKASDDYMNQRIFKLEEPPSSTLDPTCSGCGTVSNSMSQVIAHLESRVCTARGWLDDYKPLFKVVQQRIKEAKGNLPESKHTSTYCFSCSTDFQSAYDREYHSVQLAPTKKGQFHCRDCRPAITFRTEKEYDDHKRVSHTACGPCGFVFGDCLHRSASLEDYRMHFQSHETTSHVDDIPSRAIDAAIQKIVSMSKGTISATQTLAILTDVIYKTGGIVPVMKAATGGIPTPIKEQVATAPVTSAPVHIKAEAREPPVARTPNNFTKTGATLPNSAHGVSLARNNSDTMVTGITSRSHQSTSWFVRDKLYYETDRLKEHNANYHWPELCVACDLTFPDTKSLEEHKTTHAPEPIECLGCSKRFSSYSLMMEHLESGTCRSGATSEFIRESIKTKYKDPGGRGAPNLPLSMFFTSCHRCKEEFPHLSVLLRHYEARDCGKLGWQWYIPVGEMFYDRLKRAILAHVQCVTCNIAFKDQSTRNEHMWKEHKERYCFLSKNDFSESAWLLHLQYLQEGLHKDEKNRRWKSEPKAIPCKNCNPVAIFKSDSEYYNHCRTEHSTCVVCAATYDSKEDLSKHDAKVHSKCGICGYLATTYLDLRPHFTEVHGIKLPRRPDTPPQNLEIVEGLPDAALNSVRATGDSFESEEPPVKMDETSRRTSPQAE</sequence>
<dbReference type="PROSITE" id="PS50157">
    <property type="entry name" value="ZINC_FINGER_C2H2_2"/>
    <property type="match status" value="1"/>
</dbReference>
<evidence type="ECO:0000256" key="1">
    <source>
        <dbReference type="ARBA" id="ARBA00022723"/>
    </source>
</evidence>